<keyword evidence="1" id="KW-0175">Coiled coil</keyword>
<dbReference type="Proteomes" id="UP000314294">
    <property type="component" value="Unassembled WGS sequence"/>
</dbReference>
<feature type="region of interest" description="Disordered" evidence="2">
    <location>
        <begin position="431"/>
        <end position="528"/>
    </location>
</feature>
<gene>
    <name evidence="3" type="ORF">EYF80_024512</name>
</gene>
<feature type="compositionally biased region" description="Gly residues" evidence="2">
    <location>
        <begin position="463"/>
        <end position="480"/>
    </location>
</feature>
<accession>A0A4Z2HJW6</accession>
<feature type="region of interest" description="Disordered" evidence="2">
    <location>
        <begin position="288"/>
        <end position="386"/>
    </location>
</feature>
<dbReference type="EMBL" id="SRLO01000238">
    <property type="protein sequence ID" value="TNN65223.1"/>
    <property type="molecule type" value="Genomic_DNA"/>
</dbReference>
<feature type="compositionally biased region" description="Basic and acidic residues" evidence="2">
    <location>
        <begin position="363"/>
        <end position="372"/>
    </location>
</feature>
<sequence length="853" mass="92413">MQDWIPAEAQCFTSLSFRPVALPSSGLARHQVPVRSTILGPCGRSGVLGPGPKELLWTECCGGSTMMMVSPQQLRAYLNRQVEKYSNRSTAPPPKKIHTDKLSPLSRATDLGLVYELQAAVMPWIGNVLIPQEHRATAAQALRERGGGAARLLSTPVFLLLLQTMNVDALGCKEMIEQRKNGLLVLDPPAPTPFSIRPGSVAELLQQKKLMEEEEQSKLILNQLQVLYRPPMPPQMHPRMSSVSFPRAVLIPHTVSPSAFAVPLALKATPTGSAAVHQDALPKTQNLMVAPPCSTEPDPAPGPSSLISRPRKGRGRKVAEDQREGVVGGANNGEGRTCGRLLRERKGPRTRKMSLKARALQEASKDEDEKAADSSPPKTKQMQLLPPTLSVAPPPSMPTYQQLASSTSSSTTPFLNDHNYTCFSLRLSPLGSAPNAPQKAPPCRKKRGKRGRKKADKCVGRTGKAGGGACPGEKGGGASPGPGVIVRKKRVQKRTPQEATRAKAEAKKKRSSSPLKKRTRSSIPQRQIAIRSRPAAGPPTVCLFPRQSMWVMTPGGMVKLVDAPPQGGQLTLVPRTPLPAQLVVTSPCPPTAASVPVYPFTSIIRPDSHPGPSLHPSFHPQPQSKLFMPYMGTKVEHPSLHFDPSLMFSESQDAVCDWLSGRGGVAVSGLAASLPYLPPFVSSLNTLSALLRSKTSLTKFSRKLLCRGSEAQWPPTGPPGSLKTSRPPELPDSTSDLGPDTPAPSVSHDLLQEEEEELVKVLRQLVAERFSGNPAYQLLKARFLSCFTLPALLATVRPIRKETLTCTTDKEVEEVEEEQKELKKIKERGRQRRAERSLLLCDGAPANHYSGIH</sequence>
<evidence type="ECO:0000256" key="1">
    <source>
        <dbReference type="SAM" id="Coils"/>
    </source>
</evidence>
<feature type="coiled-coil region" evidence="1">
    <location>
        <begin position="808"/>
        <end position="835"/>
    </location>
</feature>
<proteinExistence type="predicted"/>
<evidence type="ECO:0000313" key="4">
    <source>
        <dbReference type="Proteomes" id="UP000314294"/>
    </source>
</evidence>
<dbReference type="OrthoDB" id="2143914at2759"/>
<dbReference type="AlphaFoldDB" id="A0A4Z2HJW6"/>
<feature type="compositionally biased region" description="Basic residues" evidence="2">
    <location>
        <begin position="442"/>
        <end position="455"/>
    </location>
</feature>
<keyword evidence="4" id="KW-1185">Reference proteome</keyword>
<reference evidence="3 4" key="1">
    <citation type="submission" date="2019-03" db="EMBL/GenBank/DDBJ databases">
        <title>First draft genome of Liparis tanakae, snailfish: a comprehensive survey of snailfish specific genes.</title>
        <authorList>
            <person name="Kim W."/>
            <person name="Song I."/>
            <person name="Jeong J.-H."/>
            <person name="Kim D."/>
            <person name="Kim S."/>
            <person name="Ryu S."/>
            <person name="Song J.Y."/>
            <person name="Lee S.K."/>
        </authorList>
    </citation>
    <scope>NUCLEOTIDE SEQUENCE [LARGE SCALE GENOMIC DNA]</scope>
    <source>
        <tissue evidence="3">Muscle</tissue>
    </source>
</reference>
<name>A0A4Z2HJW6_9TELE</name>
<protein>
    <submittedName>
        <fullName evidence="3">Uncharacterized protein</fullName>
    </submittedName>
</protein>
<evidence type="ECO:0000256" key="2">
    <source>
        <dbReference type="SAM" id="MobiDB-lite"/>
    </source>
</evidence>
<comment type="caution">
    <text evidence="3">The sequence shown here is derived from an EMBL/GenBank/DDBJ whole genome shotgun (WGS) entry which is preliminary data.</text>
</comment>
<feature type="compositionally biased region" description="Basic residues" evidence="2">
    <location>
        <begin position="506"/>
        <end position="520"/>
    </location>
</feature>
<feature type="region of interest" description="Disordered" evidence="2">
    <location>
        <begin position="709"/>
        <end position="746"/>
    </location>
</feature>
<organism evidence="3 4">
    <name type="scientific">Liparis tanakae</name>
    <name type="common">Tanaka's snailfish</name>
    <dbReference type="NCBI Taxonomy" id="230148"/>
    <lineage>
        <taxon>Eukaryota</taxon>
        <taxon>Metazoa</taxon>
        <taxon>Chordata</taxon>
        <taxon>Craniata</taxon>
        <taxon>Vertebrata</taxon>
        <taxon>Euteleostomi</taxon>
        <taxon>Actinopterygii</taxon>
        <taxon>Neopterygii</taxon>
        <taxon>Teleostei</taxon>
        <taxon>Neoteleostei</taxon>
        <taxon>Acanthomorphata</taxon>
        <taxon>Eupercaria</taxon>
        <taxon>Perciformes</taxon>
        <taxon>Cottioidei</taxon>
        <taxon>Cottales</taxon>
        <taxon>Liparidae</taxon>
        <taxon>Liparis</taxon>
    </lineage>
</organism>
<evidence type="ECO:0000313" key="3">
    <source>
        <dbReference type="EMBL" id="TNN65223.1"/>
    </source>
</evidence>